<organism evidence="2 3">
    <name type="scientific">Thermoplasma volcanium (strain ATCC 51530 / DSM 4299 / JCM 9571 / NBRC 15438 / GSS1)</name>
    <dbReference type="NCBI Taxonomy" id="273116"/>
    <lineage>
        <taxon>Archaea</taxon>
        <taxon>Methanobacteriati</taxon>
        <taxon>Thermoplasmatota</taxon>
        <taxon>Thermoplasmata</taxon>
        <taxon>Thermoplasmatales</taxon>
        <taxon>Thermoplasmataceae</taxon>
        <taxon>Thermoplasma</taxon>
    </lineage>
</organism>
<dbReference type="AlphaFoldDB" id="Q97BU8"/>
<dbReference type="GO" id="GO:0030515">
    <property type="term" value="F:snoRNA binding"/>
    <property type="evidence" value="ECO:0007669"/>
    <property type="project" value="InterPro"/>
</dbReference>
<reference evidence="2 3" key="2">
    <citation type="journal article" date="2000" name="Proc. Natl. Acad. Sci. U.S.A.">
        <title>Archaeal adaptation to higher temperatures revealed by genomic sequence of Thermoplasma volcanium.</title>
        <authorList>
            <person name="Kawashima T."/>
            <person name="Amano N."/>
            <person name="Koike H."/>
            <person name="Makino S."/>
            <person name="Higuchi S."/>
            <person name="Kawashima-Ohya Y."/>
            <person name="Watanabe K."/>
            <person name="Yamazaki M."/>
            <person name="Kanehori K."/>
            <person name="Kawamoto T."/>
            <person name="Nunoshiba T."/>
            <person name="Yamamoto Y."/>
            <person name="Aramaki H."/>
            <person name="Makino K."/>
            <person name="Suzuki M."/>
        </authorList>
    </citation>
    <scope>NUCLEOTIDE SEQUENCE [LARGE SCALE GENOMIC DNA]</scope>
    <source>
        <strain evidence="3">ATCC 51530 / DSM 4299 / JCM 9571 / NBRC 15438 / GSS1</strain>
    </source>
</reference>
<dbReference type="Gene3D" id="1.10.246.90">
    <property type="entry name" value="Nop domain"/>
    <property type="match status" value="1"/>
</dbReference>
<proteinExistence type="predicted"/>
<dbReference type="HOGENOM" id="CLU_015495_1_1_2"/>
<dbReference type="SUPFAM" id="SSF89124">
    <property type="entry name" value="Nop domain"/>
    <property type="match status" value="1"/>
</dbReference>
<protein>
    <recommendedName>
        <fullName evidence="1">Nop domain-containing protein</fullName>
    </recommendedName>
</protein>
<dbReference type="PaxDb" id="273116-14324572"/>
<dbReference type="STRING" id="273116.gene:9381134"/>
<dbReference type="InterPro" id="IPR002687">
    <property type="entry name" value="Nop_dom"/>
</dbReference>
<reference evidence="2 3" key="1">
    <citation type="journal article" date="1999" name="Proc. Jpn. Acad.">
        <title>Determination of the complete genomic DNA sequence of Thermoplasma volvanium GSS1.</title>
        <authorList>
            <person name="Kawashima T."/>
            <person name="Yamamoto Y."/>
            <person name="Aramaki H."/>
            <person name="Nunoshiba T."/>
            <person name="Kawamoto T."/>
            <person name="Watanabe K."/>
            <person name="Yamazaki M."/>
            <person name="Kanehori K."/>
            <person name="Amano N."/>
            <person name="Ohya Y."/>
            <person name="Makino K."/>
            <person name="Suzuki M."/>
        </authorList>
    </citation>
    <scope>NUCLEOTIDE SEQUENCE [LARGE SCALE GENOMIC DNA]</scope>
    <source>
        <strain evidence="3">ATCC 51530 / DSM 4299 / JCM 9571 / NBRC 15438 / GSS1</strain>
    </source>
</reference>
<accession>Q97BU8</accession>
<dbReference type="InterPro" id="IPR036070">
    <property type="entry name" value="Nop_dom_sf"/>
</dbReference>
<dbReference type="PANTHER" id="PTHR10894">
    <property type="entry name" value="NUCLEOLAR PROTEIN 5 NUCLEOLAR PROTEIN NOP5 NOP58"/>
    <property type="match status" value="1"/>
</dbReference>
<dbReference type="InterPro" id="IPR045056">
    <property type="entry name" value="Nop56/Nop58"/>
</dbReference>
<dbReference type="Pfam" id="PF01798">
    <property type="entry name" value="Nop"/>
    <property type="match status" value="1"/>
</dbReference>
<dbReference type="KEGG" id="tvo:TVG0348814"/>
<evidence type="ECO:0000259" key="1">
    <source>
        <dbReference type="PROSITE" id="PS51358"/>
    </source>
</evidence>
<feature type="domain" description="Nop" evidence="1">
    <location>
        <begin position="149"/>
        <end position="264"/>
    </location>
</feature>
<dbReference type="InterPro" id="IPR042239">
    <property type="entry name" value="Nop_C"/>
</dbReference>
<keyword evidence="3" id="KW-1185">Reference proteome</keyword>
<sequence>MWRQNMEKAMWYGIGKRMYKDLDSRYIEIFEMLRMGRTPELDGEGKKPDLRSLLIEYGNYRIKQEFTEDQAAIKVAAVREEMDQLINKYYEKCLAFAIPFDLKVTSDPCAYFRQGSTIDGISELFSYGSKMCDFRGQLDERVKEMARQILPNTTALVGERLAMDLLVHAHGLKRLAYMPSSSIQMLGAERALFTAIQKRGNTPKYGVLFKYPKLSTLRPRQRGKIARIIANKVAITARADLLGTKVDAESFREKIDNMIKSSKK</sequence>
<dbReference type="PROSITE" id="PS51358">
    <property type="entry name" value="NOP"/>
    <property type="match status" value="1"/>
</dbReference>
<evidence type="ECO:0000313" key="3">
    <source>
        <dbReference type="Proteomes" id="UP000001017"/>
    </source>
</evidence>
<dbReference type="PANTHER" id="PTHR10894:SF0">
    <property type="entry name" value="NUCLEOLAR PROTEIN 56"/>
    <property type="match status" value="1"/>
</dbReference>
<evidence type="ECO:0000313" key="2">
    <source>
        <dbReference type="EMBL" id="BAB59499.1"/>
    </source>
</evidence>
<dbReference type="Proteomes" id="UP000001017">
    <property type="component" value="Chromosome"/>
</dbReference>
<name>Q97BU8_THEVO</name>
<dbReference type="PhylomeDB" id="Q97BU8"/>
<gene>
    <name evidence="2" type="ORF">TVG0348814</name>
</gene>
<dbReference type="eggNOG" id="arCOG01923">
    <property type="taxonomic scope" value="Archaea"/>
</dbReference>
<dbReference type="GO" id="GO:0031428">
    <property type="term" value="C:box C/D methylation guide snoRNP complex"/>
    <property type="evidence" value="ECO:0007669"/>
    <property type="project" value="InterPro"/>
</dbReference>
<dbReference type="EMBL" id="BA000011">
    <property type="protein sequence ID" value="BAB59499.1"/>
    <property type="molecule type" value="Genomic_DNA"/>
</dbReference>